<gene>
    <name evidence="4" type="primary">DAAM2</name>
    <name evidence="4" type="ORF">CU097_007176</name>
</gene>
<dbReference type="AlphaFoldDB" id="A0A367J3T5"/>
<dbReference type="GO" id="GO:0008017">
    <property type="term" value="F:microtubule binding"/>
    <property type="evidence" value="ECO:0007669"/>
    <property type="project" value="InterPro"/>
</dbReference>
<dbReference type="SMART" id="SM00498">
    <property type="entry name" value="FH2"/>
    <property type="match status" value="1"/>
</dbReference>
<dbReference type="InterPro" id="IPR042201">
    <property type="entry name" value="FH2_Formin_sf"/>
</dbReference>
<dbReference type="InterPro" id="IPR015425">
    <property type="entry name" value="FH2_Formin"/>
</dbReference>
<organism evidence="4 5">
    <name type="scientific">Rhizopus azygosporus</name>
    <name type="common">Rhizopus microsporus var. azygosporus</name>
    <dbReference type="NCBI Taxonomy" id="86630"/>
    <lineage>
        <taxon>Eukaryota</taxon>
        <taxon>Fungi</taxon>
        <taxon>Fungi incertae sedis</taxon>
        <taxon>Mucoromycota</taxon>
        <taxon>Mucoromycotina</taxon>
        <taxon>Mucoromycetes</taxon>
        <taxon>Mucorales</taxon>
        <taxon>Mucorineae</taxon>
        <taxon>Rhizopodaceae</taxon>
        <taxon>Rhizopus</taxon>
    </lineage>
</organism>
<sequence>KRHGHKDRKIQIDTQSLEPGLARSNIPAPPPLPPTLEQARLPSAHAPEPPAVVPPRKELRHYPNVKLKNLQWQKIDARSTYQTLWNMDSERHAKLEDKLDKSGVFHTIEDLFPAKVNTFLERKLQSKRMDTENDSIKFLTKEKNRNINIAILPQIKQLGSFKATQQHILAMDDKLCTETFLINLISYIPHKEDNLDLMQKYLKASEEECAKLDLPEQFTIEMMKIYRYEVRLKYMLFRVQFWERFDRLKTSLATVLRACDALHDSEALRELLSIILMLGNYMNSSSLQGGAFGFKIASINKATTDSSQLTLLHIVIGVVRTQFPHVLEFIEDIKDVPQAARIMASITDIAQEYTDMRQGLKQLGIELDAHWRGKDIDFKRDRFYAVMTEFRNSVMERFEEIEALYVNMDVKWKNVMVYYGENHQTMRPDEFLDIFARFLSNWKTCALEELEYAERKEREERRLQELEERRLRSLQSAKDMYMEQEQQCEEGLLVDDLLAKLRSGESLTKTRKSRVRKKNMKRPESSFKARFSVSSATSSLRRNSTSTINSLMPISAEDLLRTLQQDEE</sequence>
<dbReference type="PROSITE" id="PS51444">
    <property type="entry name" value="FH2"/>
    <property type="match status" value="1"/>
</dbReference>
<accession>A0A367J3T5</accession>
<feature type="region of interest" description="Disordered" evidence="2">
    <location>
        <begin position="1"/>
        <end position="56"/>
    </location>
</feature>
<dbReference type="Gene3D" id="1.20.58.630">
    <property type="match status" value="1"/>
</dbReference>
<evidence type="ECO:0000313" key="4">
    <source>
        <dbReference type="EMBL" id="RCH84583.1"/>
    </source>
</evidence>
<dbReference type="OrthoDB" id="1104827at2759"/>
<dbReference type="GO" id="GO:0045010">
    <property type="term" value="P:actin nucleation"/>
    <property type="evidence" value="ECO:0007669"/>
    <property type="project" value="InterPro"/>
</dbReference>
<dbReference type="Gene3D" id="1.20.58.2220">
    <property type="entry name" value="Formin, FH2 domain"/>
    <property type="match status" value="1"/>
</dbReference>
<dbReference type="PANTHER" id="PTHR45725:SF1">
    <property type="entry name" value="DISHEVELLED ASSOCIATED ACTIVATOR OF MORPHOGENESIS, ISOFORM D"/>
    <property type="match status" value="1"/>
</dbReference>
<proteinExistence type="predicted"/>
<comment type="caution">
    <text evidence="4">The sequence shown here is derived from an EMBL/GenBank/DDBJ whole genome shotgun (WGS) entry which is preliminary data.</text>
</comment>
<feature type="compositionally biased region" description="Basic residues" evidence="2">
    <location>
        <begin position="509"/>
        <end position="520"/>
    </location>
</feature>
<dbReference type="Proteomes" id="UP000252139">
    <property type="component" value="Unassembled WGS sequence"/>
</dbReference>
<feature type="domain" description="FH2" evidence="3">
    <location>
        <begin position="57"/>
        <end position="468"/>
    </location>
</feature>
<dbReference type="InterPro" id="IPR001265">
    <property type="entry name" value="Formin_Cappuccino_subfam"/>
</dbReference>
<evidence type="ECO:0000256" key="2">
    <source>
        <dbReference type="SAM" id="MobiDB-lite"/>
    </source>
</evidence>
<dbReference type="STRING" id="86630.A0A367J3T5"/>
<dbReference type="InterPro" id="IPR051425">
    <property type="entry name" value="Formin_Homology"/>
</dbReference>
<keyword evidence="5" id="KW-1185">Reference proteome</keyword>
<keyword evidence="1" id="KW-0175">Coiled coil</keyword>
<feature type="coiled-coil region" evidence="1">
    <location>
        <begin position="449"/>
        <end position="476"/>
    </location>
</feature>
<evidence type="ECO:0000259" key="3">
    <source>
        <dbReference type="PROSITE" id="PS51444"/>
    </source>
</evidence>
<dbReference type="Gene3D" id="6.10.30.50">
    <property type="match status" value="1"/>
</dbReference>
<dbReference type="PANTHER" id="PTHR45725">
    <property type="entry name" value="FORMIN HOMOLOGY 2 FAMILY MEMBER"/>
    <property type="match status" value="1"/>
</dbReference>
<protein>
    <submittedName>
        <fullName evidence="4">Dishevelled associated activator of morphoproteinsis 2</fullName>
    </submittedName>
</protein>
<evidence type="ECO:0000256" key="1">
    <source>
        <dbReference type="SAM" id="Coils"/>
    </source>
</evidence>
<dbReference type="EMBL" id="PJQL01002327">
    <property type="protein sequence ID" value="RCH84583.1"/>
    <property type="molecule type" value="Genomic_DNA"/>
</dbReference>
<dbReference type="SUPFAM" id="SSF101447">
    <property type="entry name" value="Formin homology 2 domain (FH2 domain)"/>
    <property type="match status" value="1"/>
</dbReference>
<feature type="region of interest" description="Disordered" evidence="2">
    <location>
        <begin position="509"/>
        <end position="528"/>
    </location>
</feature>
<reference evidence="4 5" key="1">
    <citation type="journal article" date="2018" name="G3 (Bethesda)">
        <title>Phylogenetic and Phylogenomic Definition of Rhizopus Species.</title>
        <authorList>
            <person name="Gryganskyi A.P."/>
            <person name="Golan J."/>
            <person name="Dolatabadi S."/>
            <person name="Mondo S."/>
            <person name="Robb S."/>
            <person name="Idnurm A."/>
            <person name="Muszewska A."/>
            <person name="Steczkiewicz K."/>
            <person name="Masonjones S."/>
            <person name="Liao H.L."/>
            <person name="Gajdeczka M.T."/>
            <person name="Anike F."/>
            <person name="Vuek A."/>
            <person name="Anishchenko I.M."/>
            <person name="Voigt K."/>
            <person name="de Hoog G.S."/>
            <person name="Smith M.E."/>
            <person name="Heitman J."/>
            <person name="Vilgalys R."/>
            <person name="Stajich J.E."/>
        </authorList>
    </citation>
    <scope>NUCLEOTIDE SEQUENCE [LARGE SCALE GENOMIC DNA]</scope>
    <source>
        <strain evidence="4 5">CBS 357.93</strain>
    </source>
</reference>
<dbReference type="Pfam" id="PF02181">
    <property type="entry name" value="FH2"/>
    <property type="match status" value="1"/>
</dbReference>
<dbReference type="PRINTS" id="PR00828">
    <property type="entry name" value="FORMIN"/>
</dbReference>
<name>A0A367J3T5_RHIAZ</name>
<dbReference type="GO" id="GO:0005884">
    <property type="term" value="C:actin filament"/>
    <property type="evidence" value="ECO:0007669"/>
    <property type="project" value="InterPro"/>
</dbReference>
<feature type="non-terminal residue" evidence="4">
    <location>
        <position position="1"/>
    </location>
</feature>
<evidence type="ECO:0000313" key="5">
    <source>
        <dbReference type="Proteomes" id="UP000252139"/>
    </source>
</evidence>